<name>A0AC61N013_9FIRM</name>
<evidence type="ECO:0000313" key="1">
    <source>
        <dbReference type="EMBL" id="QUC65819.1"/>
    </source>
</evidence>
<protein>
    <submittedName>
        <fullName evidence="1">Helix-turn-helix domain-containing protein</fullName>
    </submittedName>
</protein>
<gene>
    <name evidence="1" type="ORF">JYE49_07940</name>
</gene>
<reference evidence="1" key="1">
    <citation type="submission" date="2021-01" db="EMBL/GenBank/DDBJ databases">
        <title>Complete genome sequence of Clostridiales bacterium R-7.</title>
        <authorList>
            <person name="Mahoney-Kurpe S.C."/>
            <person name="Palevich N."/>
            <person name="Koike S."/>
            <person name="Moon C.D."/>
            <person name="Attwood G.T."/>
        </authorList>
    </citation>
    <scope>NUCLEOTIDE SEQUENCE</scope>
    <source>
        <strain evidence="1">R-7</strain>
    </source>
</reference>
<accession>A0AC61N013</accession>
<dbReference type="EMBL" id="CP068393">
    <property type="protein sequence ID" value="QUC65819.1"/>
    <property type="molecule type" value="Genomic_DNA"/>
</dbReference>
<sequence>MDHYVTGATIKALREKQRMTQAELAEKLCVSDKTVSKWENGRGFPDVSLLEPLGKALHISVAELLCGQAVVNTNRASNMLKSRFYVCPVCGNVLFARGDAMISCCGIQLPALETEEPDPAHRLEVQMVEDEIYVSAEHPMSKEHYLSFIAYMTPDSCEIKALYPEGNAETRFFFRRSGWLYYYCNQHGLFRQKTDRTVNVLE</sequence>
<keyword evidence="2" id="KW-1185">Reference proteome</keyword>
<dbReference type="Proteomes" id="UP000682782">
    <property type="component" value="Chromosome"/>
</dbReference>
<proteinExistence type="predicted"/>
<organism evidence="1 2">
    <name type="scientific">Aristaeella hokkaidonensis</name>
    <dbReference type="NCBI Taxonomy" id="3046382"/>
    <lineage>
        <taxon>Bacteria</taxon>
        <taxon>Bacillati</taxon>
        <taxon>Bacillota</taxon>
        <taxon>Clostridia</taxon>
        <taxon>Eubacteriales</taxon>
        <taxon>Aristaeellaceae</taxon>
        <taxon>Aristaeella</taxon>
    </lineage>
</organism>
<evidence type="ECO:0000313" key="2">
    <source>
        <dbReference type="Proteomes" id="UP000682782"/>
    </source>
</evidence>